<dbReference type="EMBL" id="MCGN01000007">
    <property type="protein sequence ID" value="ORY94680.1"/>
    <property type="molecule type" value="Genomic_DNA"/>
</dbReference>
<dbReference type="Pfam" id="PF17877">
    <property type="entry name" value="Dis3l2_C_term"/>
    <property type="match status" value="1"/>
</dbReference>
<organism evidence="2 3">
    <name type="scientific">Syncephalastrum racemosum</name>
    <name type="common">Filamentous fungus</name>
    <dbReference type="NCBI Taxonomy" id="13706"/>
    <lineage>
        <taxon>Eukaryota</taxon>
        <taxon>Fungi</taxon>
        <taxon>Fungi incertae sedis</taxon>
        <taxon>Mucoromycota</taxon>
        <taxon>Mucoromycotina</taxon>
        <taxon>Mucoromycetes</taxon>
        <taxon>Mucorales</taxon>
        <taxon>Syncephalastraceae</taxon>
        <taxon>Syncephalastrum</taxon>
    </lineage>
</organism>
<dbReference type="GO" id="GO:0006402">
    <property type="term" value="P:mRNA catabolic process"/>
    <property type="evidence" value="ECO:0007669"/>
    <property type="project" value="TreeGrafter"/>
</dbReference>
<dbReference type="InterPro" id="IPR041093">
    <property type="entry name" value="Dis3l2-like_C"/>
</dbReference>
<feature type="domain" description="RNB" evidence="1">
    <location>
        <begin position="276"/>
        <end position="616"/>
    </location>
</feature>
<dbReference type="InterPro" id="IPR001900">
    <property type="entry name" value="RNase_II/R"/>
</dbReference>
<dbReference type="GO" id="GO:0000175">
    <property type="term" value="F:3'-5'-RNA exonuclease activity"/>
    <property type="evidence" value="ECO:0007669"/>
    <property type="project" value="TreeGrafter"/>
</dbReference>
<dbReference type="AlphaFoldDB" id="A0A1X2H9C4"/>
<dbReference type="GO" id="GO:0003723">
    <property type="term" value="F:RNA binding"/>
    <property type="evidence" value="ECO:0007669"/>
    <property type="project" value="InterPro"/>
</dbReference>
<dbReference type="Pfam" id="PF17849">
    <property type="entry name" value="OB_Dis3"/>
    <property type="match status" value="1"/>
</dbReference>
<dbReference type="Gene3D" id="2.40.50.140">
    <property type="entry name" value="Nucleic acid-binding proteins"/>
    <property type="match status" value="1"/>
</dbReference>
<dbReference type="GO" id="GO:0000932">
    <property type="term" value="C:P-body"/>
    <property type="evidence" value="ECO:0007669"/>
    <property type="project" value="TreeGrafter"/>
</dbReference>
<name>A0A1X2H9C4_SYNRA</name>
<dbReference type="PANTHER" id="PTHR23355:SF9">
    <property type="entry name" value="DIS3-LIKE EXONUCLEASE 2"/>
    <property type="match status" value="1"/>
</dbReference>
<gene>
    <name evidence="2" type="ORF">BCR43DRAFT_516323</name>
</gene>
<reference evidence="2 3" key="1">
    <citation type="submission" date="2016-07" db="EMBL/GenBank/DDBJ databases">
        <title>Pervasive Adenine N6-methylation of Active Genes in Fungi.</title>
        <authorList>
            <consortium name="DOE Joint Genome Institute"/>
            <person name="Mondo S.J."/>
            <person name="Dannebaum R.O."/>
            <person name="Kuo R.C."/>
            <person name="Labutti K."/>
            <person name="Haridas S."/>
            <person name="Kuo A."/>
            <person name="Salamov A."/>
            <person name="Ahrendt S.R."/>
            <person name="Lipzen A."/>
            <person name="Sullivan W."/>
            <person name="Andreopoulos W.B."/>
            <person name="Clum A."/>
            <person name="Lindquist E."/>
            <person name="Daum C."/>
            <person name="Ramamoorthy G.K."/>
            <person name="Gryganskyi A."/>
            <person name="Culley D."/>
            <person name="Magnuson J.K."/>
            <person name="James T.Y."/>
            <person name="O'Malley M.A."/>
            <person name="Stajich J.E."/>
            <person name="Spatafora J.W."/>
            <person name="Visel A."/>
            <person name="Grigoriev I.V."/>
        </authorList>
    </citation>
    <scope>NUCLEOTIDE SEQUENCE [LARGE SCALE GENOMIC DNA]</scope>
    <source>
        <strain evidence="2 3">NRRL 2496</strain>
    </source>
</reference>
<evidence type="ECO:0000313" key="2">
    <source>
        <dbReference type="EMBL" id="ORY94680.1"/>
    </source>
</evidence>
<dbReference type="SMART" id="SM00955">
    <property type="entry name" value="RNB"/>
    <property type="match status" value="1"/>
</dbReference>
<dbReference type="OMA" id="THYEMMA"/>
<dbReference type="InterPro" id="IPR012340">
    <property type="entry name" value="NA-bd_OB-fold"/>
</dbReference>
<dbReference type="Gene3D" id="2.40.50.700">
    <property type="match status" value="1"/>
</dbReference>
<dbReference type="Gene3D" id="2.40.50.690">
    <property type="match status" value="1"/>
</dbReference>
<keyword evidence="3" id="KW-1185">Reference proteome</keyword>
<dbReference type="SUPFAM" id="SSF50249">
    <property type="entry name" value="Nucleic acid-binding proteins"/>
    <property type="match status" value="2"/>
</dbReference>
<dbReference type="STRING" id="13706.A0A1X2H9C4"/>
<comment type="caution">
    <text evidence="2">The sequence shown here is derived from an EMBL/GenBank/DDBJ whole genome shotgun (WGS) entry which is preliminary data.</text>
</comment>
<dbReference type="InterPro" id="IPR050180">
    <property type="entry name" value="RNR_Ribonuclease"/>
</dbReference>
<dbReference type="InterPro" id="IPR041505">
    <property type="entry name" value="Dis3_CSD2"/>
</dbReference>
<dbReference type="InParanoid" id="A0A1X2H9C4"/>
<accession>A0A1X2H9C4</accession>
<sequence>MASGDLLRGVLRINRFRRQEAYVATDESEDDIFIFGERARNRALEGSVVAVRLIDPEIALHGRRRFYEKRRQKEPDMAPFAPDEEEKPKRAGKIVGILEDVKNRRVVGTFNVVAPGKKKNRENKVEAAEEVTDMGTDTATDALEEDHEEEWYIDPVVPEEPQPLVGPTTLFFKPLDTRTPLITIPVTEKLEDIARDLEKHSRKLFLARIESWPAHRLLPTGSIIQTLGEIGDMATETRAILAADGITPPDLSNEAKAALPPESYEITERDLERTDRRIYDKHLIFTIDPATAKDLDDALYIARRGDGTFDVTVHIADVSYFIKAGTPLDTEVRERGSSTYLVDQCVPMLPSVLSNEACSLKPNKLRYAFSISWHLDAEANVLETNFEKTVIKSIAQFSYKQVQAVLDGGELPETTSIPSGHSKDDLHNSLRDLHRLAQCRRKRRFDVGALALSSPRLTFIMDANGEPISVTHYEMMAAHQLVEEFMLLANETAARQIYQVFPDEALLRRHEQPVQRKLNEFKELAKSLGVDMELDSSKAMQRSFDAIQDPKLHEVLIALGTKPIRRARYICSGRFEEEDQIRHFALNVPLYTHFTSPIRRYADIVVHRQLDFALQQKAYSGYARRTMDKIVFQCNYWRDRCKHAEEASVNLYLARYISAQERANGKFLRTCIVIKVDTEIITVYLLEYGIEQRVYLEDLPLETWRYHPEDQSITLVWLPGVENDLESFLREIHRTNHRRSRADQDNAEYVGDRPTAQRIKLLTSLETRLQVNSTRSPPSIKLLPVNPFLRSAQTA</sequence>
<dbReference type="InterPro" id="IPR022966">
    <property type="entry name" value="RNase_II/R_CS"/>
</dbReference>
<dbReference type="OrthoDB" id="372421at2759"/>
<proteinExistence type="predicted"/>
<dbReference type="PANTHER" id="PTHR23355">
    <property type="entry name" value="RIBONUCLEASE"/>
    <property type="match status" value="1"/>
</dbReference>
<evidence type="ECO:0000259" key="1">
    <source>
        <dbReference type="SMART" id="SM00955"/>
    </source>
</evidence>
<evidence type="ECO:0000313" key="3">
    <source>
        <dbReference type="Proteomes" id="UP000242180"/>
    </source>
</evidence>
<dbReference type="PROSITE" id="PS01175">
    <property type="entry name" value="RIBONUCLEASE_II"/>
    <property type="match status" value="1"/>
</dbReference>
<dbReference type="Pfam" id="PF00773">
    <property type="entry name" value="RNB"/>
    <property type="match status" value="1"/>
</dbReference>
<protein>
    <recommendedName>
        <fullName evidence="1">RNB domain-containing protein</fullName>
    </recommendedName>
</protein>
<dbReference type="Proteomes" id="UP000242180">
    <property type="component" value="Unassembled WGS sequence"/>
</dbReference>
<dbReference type="FunCoup" id="A0A1X2H9C4">
    <property type="interactions" value="502"/>
</dbReference>